<dbReference type="PIRSF" id="PIRSF029950">
    <property type="entry name" value="Cas_CT1134"/>
    <property type="match status" value="1"/>
</dbReference>
<dbReference type="Gene3D" id="3.30.70.2660">
    <property type="match status" value="1"/>
</dbReference>
<dbReference type="Pfam" id="PF09704">
    <property type="entry name" value="Cas_Cas5d"/>
    <property type="match status" value="1"/>
</dbReference>
<keyword evidence="2" id="KW-0255">Endonuclease</keyword>
<dbReference type="EC" id="3.1.-.-" evidence="2"/>
<evidence type="ECO:0000256" key="1">
    <source>
        <dbReference type="ARBA" id="ARBA00023118"/>
    </source>
</evidence>
<sequence length="247" mass="28857">MLRKTYCLEVSGDFACFTRPEMKVERVSYDVITPSAARAVFEAILWKPALRWVPTRIEVLKPIKWVSVRRNEVGSKVSVSNVKTAMKRGDGNLCIYADTSDERQQRAGLFLRDVKYRLYAHFEMTERDHRFSYPHLTHIVQDLKEEKERHKPNTPVKFFNMFERRAEKGQCINQPYLGCREFACDVRLIDDPAKQPAPLIAETRELGWMLYDMDYANSSDPAPRFFNARMKNGIVEIPDWNSEEVRG</sequence>
<dbReference type="EMBL" id="OU912926">
    <property type="protein sequence ID" value="CAG9932587.1"/>
    <property type="molecule type" value="Genomic_DNA"/>
</dbReference>
<accession>A0ABN8AQ06</accession>
<dbReference type="CDD" id="cd09752">
    <property type="entry name" value="Cas5_I-C"/>
    <property type="match status" value="1"/>
</dbReference>
<dbReference type="GO" id="GO:0016787">
    <property type="term" value="F:hydrolase activity"/>
    <property type="evidence" value="ECO:0007669"/>
    <property type="project" value="UniProtKB-KW"/>
</dbReference>
<gene>
    <name evidence="3" type="primary">cas5d</name>
    <name evidence="3" type="ORF">NTG6680_1334</name>
</gene>
<comment type="function">
    <text evidence="2">CRISPR (clustered regularly interspaced short palindromic repeat) is an adaptive immune system that provides protection against mobile genetic elements (viruses, transposable elements and conjugative plasmids). CRISPR clusters contain spacers, sequences complementary to antecedent mobile elements, and target invading nucleic acids. CRISPR clusters are transcribed and processed into CRISPR RNA (crRNA).</text>
</comment>
<keyword evidence="2" id="KW-0540">Nuclease</keyword>
<dbReference type="RefSeq" id="WP_239796498.1">
    <property type="nucleotide sequence ID" value="NZ_OU912926.1"/>
</dbReference>
<organism evidence="3 4">
    <name type="scientific">Candidatus Nitrotoga arctica</name>
    <dbReference type="NCBI Taxonomy" id="453162"/>
    <lineage>
        <taxon>Bacteria</taxon>
        <taxon>Pseudomonadati</taxon>
        <taxon>Pseudomonadota</taxon>
        <taxon>Betaproteobacteria</taxon>
        <taxon>Nitrosomonadales</taxon>
        <taxon>Gallionellaceae</taxon>
        <taxon>Candidatus Nitrotoga</taxon>
    </lineage>
</organism>
<dbReference type="InterPro" id="IPR021124">
    <property type="entry name" value="CRISPR-assoc_prot_Cas5"/>
</dbReference>
<dbReference type="NCBIfam" id="TIGR02593">
    <property type="entry name" value="CRISPR_cas5"/>
    <property type="match status" value="1"/>
</dbReference>
<dbReference type="Proteomes" id="UP000839052">
    <property type="component" value="Chromosome"/>
</dbReference>
<evidence type="ECO:0000313" key="4">
    <source>
        <dbReference type="Proteomes" id="UP000839052"/>
    </source>
</evidence>
<evidence type="ECO:0000256" key="2">
    <source>
        <dbReference type="PIRNR" id="PIRNR029950"/>
    </source>
</evidence>
<comment type="similarity">
    <text evidence="2">Belongs to the CRISPR-associated protein Cas5 family. Subtype I-C/Dvulg subfamily.</text>
</comment>
<keyword evidence="1 2" id="KW-0051">Antiviral defense</keyword>
<evidence type="ECO:0000313" key="3">
    <source>
        <dbReference type="EMBL" id="CAG9932587.1"/>
    </source>
</evidence>
<keyword evidence="2" id="KW-0694">RNA-binding</keyword>
<name>A0ABN8AQ06_9PROT</name>
<dbReference type="InterPro" id="IPR013422">
    <property type="entry name" value="CRISPR-assoc_prot_Cas5_N"/>
</dbReference>
<keyword evidence="2 3" id="KW-0378">Hydrolase</keyword>
<protein>
    <recommendedName>
        <fullName evidence="2">pre-crRNA processing endonuclease</fullName>
        <ecNumber evidence="2">3.1.-.-</ecNumber>
    </recommendedName>
</protein>
<dbReference type="InterPro" id="IPR010155">
    <property type="entry name" value="CRISPR-assoc_prot_Cas5d"/>
</dbReference>
<dbReference type="NCBIfam" id="TIGR01876">
    <property type="entry name" value="cas_Cas5d"/>
    <property type="match status" value="1"/>
</dbReference>
<reference evidence="3 4" key="1">
    <citation type="submission" date="2021-10" db="EMBL/GenBank/DDBJ databases">
        <authorList>
            <person name="Koch H."/>
        </authorList>
    </citation>
    <scope>NUCLEOTIDE SEQUENCE [LARGE SCALE GENOMIC DNA]</scope>
    <source>
        <strain evidence="3">6680</strain>
    </source>
</reference>
<proteinExistence type="inferred from homology"/>
<keyword evidence="4" id="KW-1185">Reference proteome</keyword>